<evidence type="ECO:0000256" key="1">
    <source>
        <dbReference type="ARBA" id="ARBA00024353"/>
    </source>
</evidence>
<keyword evidence="3" id="KW-1133">Transmembrane helix</keyword>
<dbReference type="Proteomes" id="UP001597221">
    <property type="component" value="Unassembled WGS sequence"/>
</dbReference>
<evidence type="ECO:0000256" key="3">
    <source>
        <dbReference type="SAM" id="Phobius"/>
    </source>
</evidence>
<dbReference type="RefSeq" id="WP_251517060.1">
    <property type="nucleotide sequence ID" value="NZ_JAMBON010000046.1"/>
</dbReference>
<organism evidence="5 6">
    <name type="scientific">Oceanobacillus luteolus</name>
    <dbReference type="NCBI Taxonomy" id="1274358"/>
    <lineage>
        <taxon>Bacteria</taxon>
        <taxon>Bacillati</taxon>
        <taxon>Bacillota</taxon>
        <taxon>Bacilli</taxon>
        <taxon>Bacillales</taxon>
        <taxon>Bacillaceae</taxon>
        <taxon>Oceanobacillus</taxon>
    </lineage>
</organism>
<dbReference type="InterPro" id="IPR027383">
    <property type="entry name" value="Znf_put"/>
</dbReference>
<dbReference type="Pfam" id="PF13490">
    <property type="entry name" value="zf-HC2"/>
    <property type="match status" value="1"/>
</dbReference>
<dbReference type="InterPro" id="IPR041916">
    <property type="entry name" value="Anti_sigma_zinc_sf"/>
</dbReference>
<comment type="caution">
    <text evidence="5">The sequence shown here is derived from an EMBL/GenBank/DDBJ whole genome shotgun (WGS) entry which is preliminary data.</text>
</comment>
<keyword evidence="3" id="KW-0812">Transmembrane</keyword>
<sequence>MKCNPEIVGLMHKHLDGDISNEEERQLSMHLEDCESCQEHFRELKRTITLIQSAERFEAPANFTANVMRNLPTEKKRVKYTRWFKMHPMLTAAAIFFILMFSGVFFTWEQENQLVVSKQENLVIEGDTVIVPEGEVVEGDLLVKNGNLIIKGTVDGDVTLINGKLIDDDPLDNSGLMASVGEINGEFETVDKVFDWIWYQLKNFAKSIFDF</sequence>
<name>A0ABW4HMF8_9BACI</name>
<evidence type="ECO:0000313" key="5">
    <source>
        <dbReference type="EMBL" id="MFD1606794.1"/>
    </source>
</evidence>
<keyword evidence="6" id="KW-1185">Reference proteome</keyword>
<accession>A0ABW4HMF8</accession>
<comment type="similarity">
    <text evidence="1">Belongs to the zinc-associated anti-sigma factor (ZAS) superfamily. Anti-sigma-W factor family.</text>
</comment>
<evidence type="ECO:0000256" key="2">
    <source>
        <dbReference type="ARBA" id="ARBA00024438"/>
    </source>
</evidence>
<evidence type="ECO:0000313" key="6">
    <source>
        <dbReference type="Proteomes" id="UP001597221"/>
    </source>
</evidence>
<feature type="transmembrane region" description="Helical" evidence="3">
    <location>
        <begin position="89"/>
        <end position="108"/>
    </location>
</feature>
<gene>
    <name evidence="5" type="primary">rsiW</name>
    <name evidence="5" type="ORF">ACFSBH_03890</name>
</gene>
<dbReference type="Gene3D" id="1.10.10.1320">
    <property type="entry name" value="Anti-sigma factor, zinc-finger domain"/>
    <property type="match status" value="1"/>
</dbReference>
<proteinExistence type="inferred from homology"/>
<dbReference type="EMBL" id="JBHUDE010000012">
    <property type="protein sequence ID" value="MFD1606794.1"/>
    <property type="molecule type" value="Genomic_DNA"/>
</dbReference>
<evidence type="ECO:0000259" key="4">
    <source>
        <dbReference type="Pfam" id="PF13490"/>
    </source>
</evidence>
<reference evidence="6" key="1">
    <citation type="journal article" date="2019" name="Int. J. Syst. Evol. Microbiol.">
        <title>The Global Catalogue of Microorganisms (GCM) 10K type strain sequencing project: providing services to taxonomists for standard genome sequencing and annotation.</title>
        <authorList>
            <consortium name="The Broad Institute Genomics Platform"/>
            <consortium name="The Broad Institute Genome Sequencing Center for Infectious Disease"/>
            <person name="Wu L."/>
            <person name="Ma J."/>
        </authorList>
    </citation>
    <scope>NUCLEOTIDE SEQUENCE [LARGE SCALE GENOMIC DNA]</scope>
    <source>
        <strain evidence="6">CGMCC 1.12376</strain>
    </source>
</reference>
<feature type="domain" description="Putative zinc-finger" evidence="4">
    <location>
        <begin position="6"/>
        <end position="38"/>
    </location>
</feature>
<protein>
    <recommendedName>
        <fullName evidence="2">Anti-sigma-W factor RsiW</fullName>
    </recommendedName>
</protein>
<keyword evidence="3" id="KW-0472">Membrane</keyword>